<name>A0A0Q1CFD6_9FLAO</name>
<dbReference type="Gene3D" id="1.10.10.10">
    <property type="entry name" value="Winged helix-like DNA-binding domain superfamily/Winged helix DNA-binding domain"/>
    <property type="match status" value="1"/>
</dbReference>
<evidence type="ECO:0000256" key="2">
    <source>
        <dbReference type="ARBA" id="ARBA00023125"/>
    </source>
</evidence>
<evidence type="ECO:0000259" key="4">
    <source>
        <dbReference type="PROSITE" id="PS50956"/>
    </source>
</evidence>
<dbReference type="PANTHER" id="PTHR30154">
    <property type="entry name" value="LEUCINE-RESPONSIVE REGULATORY PROTEIN"/>
    <property type="match status" value="1"/>
</dbReference>
<dbReference type="InterPro" id="IPR019888">
    <property type="entry name" value="Tscrpt_reg_AsnC-like"/>
</dbReference>
<dbReference type="GO" id="GO:0005829">
    <property type="term" value="C:cytosol"/>
    <property type="evidence" value="ECO:0007669"/>
    <property type="project" value="TreeGrafter"/>
</dbReference>
<keyword evidence="2" id="KW-0238">DNA-binding</keyword>
<dbReference type="CDD" id="cd00090">
    <property type="entry name" value="HTH_ARSR"/>
    <property type="match status" value="1"/>
</dbReference>
<proteinExistence type="predicted"/>
<evidence type="ECO:0000256" key="3">
    <source>
        <dbReference type="ARBA" id="ARBA00023163"/>
    </source>
</evidence>
<dbReference type="PROSITE" id="PS50956">
    <property type="entry name" value="HTH_ASNC_2"/>
    <property type="match status" value="1"/>
</dbReference>
<dbReference type="SMART" id="SM00344">
    <property type="entry name" value="HTH_ASNC"/>
    <property type="match status" value="1"/>
</dbReference>
<dbReference type="SUPFAM" id="SSF46785">
    <property type="entry name" value="Winged helix' DNA-binding domain"/>
    <property type="match status" value="1"/>
</dbReference>
<dbReference type="InterPro" id="IPR011991">
    <property type="entry name" value="ArsR-like_HTH"/>
</dbReference>
<accession>A0A0Q1CFD6</accession>
<evidence type="ECO:0000256" key="1">
    <source>
        <dbReference type="ARBA" id="ARBA00023015"/>
    </source>
</evidence>
<dbReference type="SUPFAM" id="SSF54909">
    <property type="entry name" value="Dimeric alpha+beta barrel"/>
    <property type="match status" value="1"/>
</dbReference>
<dbReference type="PRINTS" id="PR00033">
    <property type="entry name" value="HTHASNC"/>
</dbReference>
<dbReference type="InterPro" id="IPR011008">
    <property type="entry name" value="Dimeric_a/b-barrel"/>
</dbReference>
<keyword evidence="3" id="KW-0804">Transcription</keyword>
<dbReference type="RefSeq" id="WP_055393255.1">
    <property type="nucleotide sequence ID" value="NZ_LCTZ01000002.1"/>
</dbReference>
<dbReference type="Proteomes" id="UP000050827">
    <property type="component" value="Unassembled WGS sequence"/>
</dbReference>
<dbReference type="InterPro" id="IPR000485">
    <property type="entry name" value="AsnC-type_HTH_dom"/>
</dbReference>
<evidence type="ECO:0000313" key="5">
    <source>
        <dbReference type="EMBL" id="KQC29460.1"/>
    </source>
</evidence>
<dbReference type="OrthoDB" id="9800326at2"/>
<keyword evidence="6" id="KW-1185">Reference proteome</keyword>
<dbReference type="InterPro" id="IPR036388">
    <property type="entry name" value="WH-like_DNA-bd_sf"/>
</dbReference>
<evidence type="ECO:0000313" key="6">
    <source>
        <dbReference type="Proteomes" id="UP000050827"/>
    </source>
</evidence>
<dbReference type="STRING" id="346185.AAY42_05795"/>
<dbReference type="AlphaFoldDB" id="A0A0Q1CFD6"/>
<dbReference type="Gene3D" id="3.30.70.920">
    <property type="match status" value="1"/>
</dbReference>
<organism evidence="5 6">
    <name type="scientific">Flagellimonas eckloniae</name>
    <dbReference type="NCBI Taxonomy" id="346185"/>
    <lineage>
        <taxon>Bacteria</taxon>
        <taxon>Pseudomonadati</taxon>
        <taxon>Bacteroidota</taxon>
        <taxon>Flavobacteriia</taxon>
        <taxon>Flavobacteriales</taxon>
        <taxon>Flavobacteriaceae</taxon>
        <taxon>Flagellimonas</taxon>
    </lineage>
</organism>
<feature type="domain" description="HTH asnC-type" evidence="4">
    <location>
        <begin position="1"/>
        <end position="62"/>
    </location>
</feature>
<dbReference type="PANTHER" id="PTHR30154:SF53">
    <property type="entry name" value="HTH-TYPE TRANSCRIPTIONAL REGULATOR LRPC"/>
    <property type="match status" value="1"/>
</dbReference>
<dbReference type="GO" id="GO:0043565">
    <property type="term" value="F:sequence-specific DNA binding"/>
    <property type="evidence" value="ECO:0007669"/>
    <property type="project" value="InterPro"/>
</dbReference>
<dbReference type="Pfam" id="PF01037">
    <property type="entry name" value="AsnC_trans_reg"/>
    <property type="match status" value="1"/>
</dbReference>
<sequence>MDALDKKILEMLHVNARESFATIGKEIGLSAPAIGKRVRQMEEEGIIEGYALKVNHEKLGIETKAYITLVMHQGPRGTSNAQKQIQAMEEVQSCDRVTGDDCLCVLGYFRNNKHLISFLEKISEYGASKTSIILEV</sequence>
<protein>
    <recommendedName>
        <fullName evidence="4">HTH asnC-type domain-containing protein</fullName>
    </recommendedName>
</protein>
<gene>
    <name evidence="5" type="ORF">AAY42_05795</name>
</gene>
<comment type="caution">
    <text evidence="5">The sequence shown here is derived from an EMBL/GenBank/DDBJ whole genome shotgun (WGS) entry which is preliminary data.</text>
</comment>
<dbReference type="InterPro" id="IPR036390">
    <property type="entry name" value="WH_DNA-bd_sf"/>
</dbReference>
<dbReference type="GO" id="GO:0043200">
    <property type="term" value="P:response to amino acid"/>
    <property type="evidence" value="ECO:0007669"/>
    <property type="project" value="TreeGrafter"/>
</dbReference>
<dbReference type="InterPro" id="IPR019887">
    <property type="entry name" value="Tscrpt_reg_AsnC/Lrp_C"/>
</dbReference>
<dbReference type="Pfam" id="PF13404">
    <property type="entry name" value="HTH_AsnC-type"/>
    <property type="match status" value="1"/>
</dbReference>
<dbReference type="GO" id="GO:0006355">
    <property type="term" value="P:regulation of DNA-templated transcription"/>
    <property type="evidence" value="ECO:0007669"/>
    <property type="project" value="UniProtKB-ARBA"/>
</dbReference>
<reference evidence="5 6" key="1">
    <citation type="submission" date="2015-04" db="EMBL/GenBank/DDBJ databases">
        <title>Complete genome of flavobacterium.</title>
        <authorList>
            <person name="Kwon Y.M."/>
            <person name="Kim S.-J."/>
        </authorList>
    </citation>
    <scope>NUCLEOTIDE SEQUENCE [LARGE SCALE GENOMIC DNA]</scope>
    <source>
        <strain evidence="5 6">DK169</strain>
    </source>
</reference>
<dbReference type="PATRIC" id="fig|1547436.3.peg.1203"/>
<keyword evidence="1" id="KW-0805">Transcription regulation</keyword>
<dbReference type="EMBL" id="LCTZ01000002">
    <property type="protein sequence ID" value="KQC29460.1"/>
    <property type="molecule type" value="Genomic_DNA"/>
</dbReference>